<dbReference type="InterPro" id="IPR005151">
    <property type="entry name" value="Tail-specific_protease"/>
</dbReference>
<dbReference type="EMBL" id="BJTG01000015">
    <property type="protein sequence ID" value="GEJ59487.1"/>
    <property type="molecule type" value="Genomic_DNA"/>
</dbReference>
<dbReference type="SUPFAM" id="SSF50156">
    <property type="entry name" value="PDZ domain-like"/>
    <property type="match status" value="1"/>
</dbReference>
<dbReference type="Gene3D" id="3.90.226.10">
    <property type="entry name" value="2-enoyl-CoA Hydratase, Chain A, domain 1"/>
    <property type="match status" value="1"/>
</dbReference>
<dbReference type="PANTHER" id="PTHR32060">
    <property type="entry name" value="TAIL-SPECIFIC PROTEASE"/>
    <property type="match status" value="1"/>
</dbReference>
<gene>
    <name evidence="3" type="ORF">AMYX_42280</name>
</gene>
<dbReference type="CDD" id="cd07561">
    <property type="entry name" value="Peptidase_S41_CPP_like"/>
    <property type="match status" value="1"/>
</dbReference>
<dbReference type="GO" id="GO:0007165">
    <property type="term" value="P:signal transduction"/>
    <property type="evidence" value="ECO:0007669"/>
    <property type="project" value="TreeGrafter"/>
</dbReference>
<feature type="signal peptide" evidence="1">
    <location>
        <begin position="1"/>
        <end position="19"/>
    </location>
</feature>
<dbReference type="InterPro" id="IPR036034">
    <property type="entry name" value="PDZ_sf"/>
</dbReference>
<evidence type="ECO:0000313" key="4">
    <source>
        <dbReference type="Proteomes" id="UP000503640"/>
    </source>
</evidence>
<comment type="caution">
    <text evidence="3">The sequence shown here is derived from an EMBL/GenBank/DDBJ whole genome shotgun (WGS) entry which is preliminary data.</text>
</comment>
<accession>A0A7I9VU49</accession>
<keyword evidence="1" id="KW-0732">Signal</keyword>
<dbReference type="GO" id="GO:0004175">
    <property type="term" value="F:endopeptidase activity"/>
    <property type="evidence" value="ECO:0007669"/>
    <property type="project" value="TreeGrafter"/>
</dbReference>
<sequence length="484" mass="49360">MTSTRGRLLGALAALAAAAAGCSDNPFGAGTACTPAAEKARLLATAQDWYLYQDLVPGTAQYQQLVPTPFDPGAFATPQDLLDGFTAAARAKHEDRGWSYLLTQAEAQQYFQSGQSAGYGYGYVLPAAGPFAGKLVLTQVMGGSPAALAGFARGDQILAVGSTAQTMTDVTTLVGQGTLGTALSGSTPGTPKVLSVLPRGQTTAVTRSMTSAVYDLDPVVSKVIASPLGKPVGYVLLRTFVTPAEQKLRDAFAAFNAAGVKDVLVDVRYDGGGLLATARVLASLLHPAAGELMYQGQYNANHAGDSWSESFGDEANRLPAVNRVAFITTSGTASASELVPNALAAYLGQSLAVVGGRTYGKPVGQTPFALGSCQDQLYLISFQLQNRAGFGGYYDGLPDAAGQFGGASCAADDDLAHELGDPAETSTGQALAFVDGGAASCTAIPPATATAGAAPTGLSAARAAAIYPRPARPSPAQLEMPGLF</sequence>
<dbReference type="GO" id="GO:0006508">
    <property type="term" value="P:proteolysis"/>
    <property type="evidence" value="ECO:0007669"/>
    <property type="project" value="InterPro"/>
</dbReference>
<evidence type="ECO:0000313" key="3">
    <source>
        <dbReference type="EMBL" id="GEJ59487.1"/>
    </source>
</evidence>
<dbReference type="Proteomes" id="UP000503640">
    <property type="component" value="Unassembled WGS sequence"/>
</dbReference>
<dbReference type="SMART" id="SM00245">
    <property type="entry name" value="TSPc"/>
    <property type="match status" value="1"/>
</dbReference>
<reference evidence="4" key="1">
    <citation type="journal article" date="2020" name="Appl. Environ. Microbiol.">
        <title>Diazotrophic Anaeromyxobacter Isolates from Soils.</title>
        <authorList>
            <person name="Masuda Y."/>
            <person name="Yamanaka H."/>
            <person name="Xu Z.X."/>
            <person name="Shiratori Y."/>
            <person name="Aono T."/>
            <person name="Amachi S."/>
            <person name="Senoo K."/>
            <person name="Itoh H."/>
        </authorList>
    </citation>
    <scope>NUCLEOTIDE SEQUENCE [LARGE SCALE GENOMIC DNA]</scope>
    <source>
        <strain evidence="4">R267</strain>
    </source>
</reference>
<dbReference type="Gene3D" id="3.30.750.170">
    <property type="match status" value="1"/>
</dbReference>
<dbReference type="PROSITE" id="PS51257">
    <property type="entry name" value="PROKAR_LIPOPROTEIN"/>
    <property type="match status" value="1"/>
</dbReference>
<dbReference type="Gene3D" id="2.30.42.10">
    <property type="match status" value="1"/>
</dbReference>
<feature type="chain" id="PRO_5029798477" evidence="1">
    <location>
        <begin position="20"/>
        <end position="484"/>
    </location>
</feature>
<dbReference type="RefSeq" id="WP_176069029.1">
    <property type="nucleotide sequence ID" value="NZ_BJTG01000015.1"/>
</dbReference>
<evidence type="ECO:0000259" key="2">
    <source>
        <dbReference type="SMART" id="SM00245"/>
    </source>
</evidence>
<dbReference type="GO" id="GO:0008236">
    <property type="term" value="F:serine-type peptidase activity"/>
    <property type="evidence" value="ECO:0007669"/>
    <property type="project" value="InterPro"/>
</dbReference>
<protein>
    <submittedName>
        <fullName evidence="3">Peptidase S41</fullName>
    </submittedName>
</protein>
<dbReference type="PANTHER" id="PTHR32060:SF30">
    <property type="entry name" value="CARBOXY-TERMINAL PROCESSING PROTEASE CTPA"/>
    <property type="match status" value="1"/>
</dbReference>
<organism evidence="3 4">
    <name type="scientific">Anaeromyxobacter diazotrophicus</name>
    <dbReference type="NCBI Taxonomy" id="2590199"/>
    <lineage>
        <taxon>Bacteria</taxon>
        <taxon>Pseudomonadati</taxon>
        <taxon>Myxococcota</taxon>
        <taxon>Myxococcia</taxon>
        <taxon>Myxococcales</taxon>
        <taxon>Cystobacterineae</taxon>
        <taxon>Anaeromyxobacteraceae</taxon>
        <taxon>Anaeromyxobacter</taxon>
    </lineage>
</organism>
<dbReference type="SUPFAM" id="SSF52096">
    <property type="entry name" value="ClpP/crotonase"/>
    <property type="match status" value="1"/>
</dbReference>
<dbReference type="Pfam" id="PF03572">
    <property type="entry name" value="Peptidase_S41"/>
    <property type="match status" value="1"/>
</dbReference>
<keyword evidence="4" id="KW-1185">Reference proteome</keyword>
<feature type="domain" description="Tail specific protease" evidence="2">
    <location>
        <begin position="202"/>
        <end position="403"/>
    </location>
</feature>
<dbReference type="GO" id="GO:0030288">
    <property type="term" value="C:outer membrane-bounded periplasmic space"/>
    <property type="evidence" value="ECO:0007669"/>
    <property type="project" value="TreeGrafter"/>
</dbReference>
<dbReference type="InterPro" id="IPR029045">
    <property type="entry name" value="ClpP/crotonase-like_dom_sf"/>
</dbReference>
<proteinExistence type="predicted"/>
<evidence type="ECO:0000256" key="1">
    <source>
        <dbReference type="SAM" id="SignalP"/>
    </source>
</evidence>
<name>A0A7I9VU49_9BACT</name>
<dbReference type="AlphaFoldDB" id="A0A7I9VU49"/>